<dbReference type="GeneID" id="17311031"/>
<keyword evidence="4" id="KW-1185">Reference proteome</keyword>
<organism evidence="2">
    <name type="scientific">Guillardia theta (strain CCMP2712)</name>
    <name type="common">Cryptophyte</name>
    <dbReference type="NCBI Taxonomy" id="905079"/>
    <lineage>
        <taxon>Eukaryota</taxon>
        <taxon>Cryptophyceae</taxon>
        <taxon>Pyrenomonadales</taxon>
        <taxon>Geminigeraceae</taxon>
        <taxon>Guillardia</taxon>
    </lineage>
</organism>
<evidence type="ECO:0000313" key="4">
    <source>
        <dbReference type="Proteomes" id="UP000011087"/>
    </source>
</evidence>
<feature type="region of interest" description="Disordered" evidence="1">
    <location>
        <begin position="61"/>
        <end position="100"/>
    </location>
</feature>
<evidence type="ECO:0000256" key="1">
    <source>
        <dbReference type="SAM" id="MobiDB-lite"/>
    </source>
</evidence>
<reference evidence="4" key="2">
    <citation type="submission" date="2012-11" db="EMBL/GenBank/DDBJ databases">
        <authorList>
            <person name="Kuo A."/>
            <person name="Curtis B.A."/>
            <person name="Tanifuji G."/>
            <person name="Burki F."/>
            <person name="Gruber A."/>
            <person name="Irimia M."/>
            <person name="Maruyama S."/>
            <person name="Arias M.C."/>
            <person name="Ball S.G."/>
            <person name="Gile G.H."/>
            <person name="Hirakawa Y."/>
            <person name="Hopkins J.F."/>
            <person name="Rensing S.A."/>
            <person name="Schmutz J."/>
            <person name="Symeonidi A."/>
            <person name="Elias M."/>
            <person name="Eveleigh R.J."/>
            <person name="Herman E.K."/>
            <person name="Klute M.J."/>
            <person name="Nakayama T."/>
            <person name="Obornik M."/>
            <person name="Reyes-Prieto A."/>
            <person name="Armbrust E.V."/>
            <person name="Aves S.J."/>
            <person name="Beiko R.G."/>
            <person name="Coutinho P."/>
            <person name="Dacks J.B."/>
            <person name="Durnford D.G."/>
            <person name="Fast N.M."/>
            <person name="Green B.R."/>
            <person name="Grisdale C."/>
            <person name="Hempe F."/>
            <person name="Henrissat B."/>
            <person name="Hoppner M.P."/>
            <person name="Ishida K.-I."/>
            <person name="Kim E."/>
            <person name="Koreny L."/>
            <person name="Kroth P.G."/>
            <person name="Liu Y."/>
            <person name="Malik S.-B."/>
            <person name="Maier U.G."/>
            <person name="McRose D."/>
            <person name="Mock T."/>
            <person name="Neilson J.A."/>
            <person name="Onodera N.T."/>
            <person name="Poole A.M."/>
            <person name="Pritham E.J."/>
            <person name="Richards T.A."/>
            <person name="Rocap G."/>
            <person name="Roy S.W."/>
            <person name="Sarai C."/>
            <person name="Schaack S."/>
            <person name="Shirato S."/>
            <person name="Slamovits C.H."/>
            <person name="Spencer D.F."/>
            <person name="Suzuki S."/>
            <person name="Worden A.Z."/>
            <person name="Zauner S."/>
            <person name="Barry K."/>
            <person name="Bell C."/>
            <person name="Bharti A.K."/>
            <person name="Crow J.A."/>
            <person name="Grimwood J."/>
            <person name="Kramer R."/>
            <person name="Lindquist E."/>
            <person name="Lucas S."/>
            <person name="Salamov A."/>
            <person name="McFadden G.I."/>
            <person name="Lane C.E."/>
            <person name="Keeling P.J."/>
            <person name="Gray M.W."/>
            <person name="Grigoriev I.V."/>
            <person name="Archibald J.M."/>
        </authorList>
    </citation>
    <scope>NUCLEOTIDE SEQUENCE</scope>
    <source>
        <strain evidence="4">CCMP2712</strain>
    </source>
</reference>
<evidence type="ECO:0000313" key="2">
    <source>
        <dbReference type="EMBL" id="EKX54510.1"/>
    </source>
</evidence>
<gene>
    <name evidence="2" type="ORF">GUITHDRAFT_99988</name>
</gene>
<feature type="compositionally biased region" description="Basic and acidic residues" evidence="1">
    <location>
        <begin position="281"/>
        <end position="291"/>
    </location>
</feature>
<accession>L1K231</accession>
<feature type="compositionally biased region" description="Gly residues" evidence="1">
    <location>
        <begin position="256"/>
        <end position="268"/>
    </location>
</feature>
<protein>
    <submittedName>
        <fullName evidence="2 3">Uncharacterized protein</fullName>
    </submittedName>
</protein>
<feature type="compositionally biased region" description="Basic and acidic residues" evidence="1">
    <location>
        <begin position="75"/>
        <end position="87"/>
    </location>
</feature>
<feature type="region of interest" description="Disordered" evidence="1">
    <location>
        <begin position="246"/>
        <end position="298"/>
    </location>
</feature>
<dbReference type="HOGENOM" id="CLU_935221_0_0_1"/>
<proteinExistence type="predicted"/>
<dbReference type="EnsemblProtists" id="EKX54510">
    <property type="protein sequence ID" value="EKX54510"/>
    <property type="gene ID" value="GUITHDRAFT_99988"/>
</dbReference>
<dbReference type="Proteomes" id="UP000011087">
    <property type="component" value="Unassembled WGS sequence"/>
</dbReference>
<reference evidence="3" key="3">
    <citation type="submission" date="2016-03" db="UniProtKB">
        <authorList>
            <consortium name="EnsemblProtists"/>
        </authorList>
    </citation>
    <scope>IDENTIFICATION</scope>
</reference>
<evidence type="ECO:0000313" key="3">
    <source>
        <dbReference type="EnsemblProtists" id="EKX54510"/>
    </source>
</evidence>
<name>L1K231_GUITC</name>
<dbReference type="EMBL" id="JH992967">
    <property type="protein sequence ID" value="EKX54510.1"/>
    <property type="molecule type" value="Genomic_DNA"/>
</dbReference>
<dbReference type="AlphaFoldDB" id="L1K231"/>
<reference evidence="2 4" key="1">
    <citation type="journal article" date="2012" name="Nature">
        <title>Algal genomes reveal evolutionary mosaicism and the fate of nucleomorphs.</title>
        <authorList>
            <consortium name="DOE Joint Genome Institute"/>
            <person name="Curtis B.A."/>
            <person name="Tanifuji G."/>
            <person name="Burki F."/>
            <person name="Gruber A."/>
            <person name="Irimia M."/>
            <person name="Maruyama S."/>
            <person name="Arias M.C."/>
            <person name="Ball S.G."/>
            <person name="Gile G.H."/>
            <person name="Hirakawa Y."/>
            <person name="Hopkins J.F."/>
            <person name="Kuo A."/>
            <person name="Rensing S.A."/>
            <person name="Schmutz J."/>
            <person name="Symeonidi A."/>
            <person name="Elias M."/>
            <person name="Eveleigh R.J."/>
            <person name="Herman E.K."/>
            <person name="Klute M.J."/>
            <person name="Nakayama T."/>
            <person name="Obornik M."/>
            <person name="Reyes-Prieto A."/>
            <person name="Armbrust E.V."/>
            <person name="Aves S.J."/>
            <person name="Beiko R.G."/>
            <person name="Coutinho P."/>
            <person name="Dacks J.B."/>
            <person name="Durnford D.G."/>
            <person name="Fast N.M."/>
            <person name="Green B.R."/>
            <person name="Grisdale C.J."/>
            <person name="Hempel F."/>
            <person name="Henrissat B."/>
            <person name="Hoppner M.P."/>
            <person name="Ishida K."/>
            <person name="Kim E."/>
            <person name="Koreny L."/>
            <person name="Kroth P.G."/>
            <person name="Liu Y."/>
            <person name="Malik S.B."/>
            <person name="Maier U.G."/>
            <person name="McRose D."/>
            <person name="Mock T."/>
            <person name="Neilson J.A."/>
            <person name="Onodera N.T."/>
            <person name="Poole A.M."/>
            <person name="Pritham E.J."/>
            <person name="Richards T.A."/>
            <person name="Rocap G."/>
            <person name="Roy S.W."/>
            <person name="Sarai C."/>
            <person name="Schaack S."/>
            <person name="Shirato S."/>
            <person name="Slamovits C.H."/>
            <person name="Spencer D.F."/>
            <person name="Suzuki S."/>
            <person name="Worden A.Z."/>
            <person name="Zauner S."/>
            <person name="Barry K."/>
            <person name="Bell C."/>
            <person name="Bharti A.K."/>
            <person name="Crow J.A."/>
            <person name="Grimwood J."/>
            <person name="Kramer R."/>
            <person name="Lindquist E."/>
            <person name="Lucas S."/>
            <person name="Salamov A."/>
            <person name="McFadden G.I."/>
            <person name="Lane C.E."/>
            <person name="Keeling P.J."/>
            <person name="Gray M.W."/>
            <person name="Grigoriev I.V."/>
            <person name="Archibald J.M."/>
        </authorList>
    </citation>
    <scope>NUCLEOTIDE SEQUENCE</scope>
    <source>
        <strain evidence="2 4">CCMP2712</strain>
    </source>
</reference>
<sequence>MWNLSSLLEPFSKAEAHVPTMVSEDEPPESEVWRVKIESVKDTIVSWAFGEQTSAQKVCSGQSGWYGPVIQPATGKREEEKRRREEGGQAECMPRLPGHDEFSRLDEASWKLIHALRQQQEEKEEWPPRRVTAAAMQVLKERKGKPVARGGTRKTTTEVLPPPHAPPPASVEPEQEASCSKEEEEPVEVEEGKHEGFLTPPGSKREEVEDDEEALYAWIPQRNSVKLLKQAKLVTKVIQNMGSVDEDSELGHSFDIGGGGGEGGGGGSHHTSVESDEEEDRFVPERWEKFQHLIPRTT</sequence>
<feature type="compositionally biased region" description="Pro residues" evidence="1">
    <location>
        <begin position="160"/>
        <end position="170"/>
    </location>
</feature>
<dbReference type="KEGG" id="gtt:GUITHDRAFT_99988"/>
<dbReference type="PaxDb" id="55529-EKX54510"/>
<dbReference type="RefSeq" id="XP_005841490.1">
    <property type="nucleotide sequence ID" value="XM_005841433.1"/>
</dbReference>
<feature type="region of interest" description="Disordered" evidence="1">
    <location>
        <begin position="141"/>
        <end position="211"/>
    </location>
</feature>